<evidence type="ECO:0000313" key="1">
    <source>
        <dbReference type="EMBL" id="CAI9776524.1"/>
    </source>
</evidence>
<dbReference type="AlphaFoldDB" id="A0AAD1ZW29"/>
<proteinExistence type="predicted"/>
<keyword evidence="2" id="KW-1185">Reference proteome</keyword>
<evidence type="ECO:0000313" key="2">
    <source>
        <dbReference type="Proteomes" id="UP000834106"/>
    </source>
</evidence>
<dbReference type="PANTHER" id="PTHR31805">
    <property type="entry name" value="RECEPTOR-LIKE KINASE, PUTATIVE (DUF1421)-RELATED"/>
    <property type="match status" value="1"/>
</dbReference>
<gene>
    <name evidence="1" type="ORF">FPE_LOCUS23954</name>
</gene>
<sequence>MEFHFLLIFASSLSQSKSNQGIEHSISSSLGAIEPAKDILERDRNVIDASWVSEIDRAMKKYSDNLMHAMDGVSARLSQLETMTRNLENYVDDLKVSVGNNHGSTDGKLRQLKNILREDGGIKFASIHFDRGIRCLRPSNGGMDGGNGGKPCLRPSGWRQTMPPSTWMEARRCLHPGWRCPCALAEKHPCASPPCTIFFFITTNNILFFCLDCSNWKENKRGGLGGLNKLCGVSPELQTI</sequence>
<dbReference type="PANTHER" id="PTHR31805:SF14">
    <property type="entry name" value="RECEPTOR-LIKE KINASE, PUTATIVE (DUF1421)-RELATED"/>
    <property type="match status" value="1"/>
</dbReference>
<dbReference type="Proteomes" id="UP000834106">
    <property type="component" value="Chromosome 14"/>
</dbReference>
<reference evidence="1" key="1">
    <citation type="submission" date="2023-05" db="EMBL/GenBank/DDBJ databases">
        <authorList>
            <person name="Huff M."/>
        </authorList>
    </citation>
    <scope>NUCLEOTIDE SEQUENCE</scope>
</reference>
<accession>A0AAD1ZW29</accession>
<organism evidence="1 2">
    <name type="scientific">Fraxinus pennsylvanica</name>
    <dbReference type="NCBI Taxonomy" id="56036"/>
    <lineage>
        <taxon>Eukaryota</taxon>
        <taxon>Viridiplantae</taxon>
        <taxon>Streptophyta</taxon>
        <taxon>Embryophyta</taxon>
        <taxon>Tracheophyta</taxon>
        <taxon>Spermatophyta</taxon>
        <taxon>Magnoliopsida</taxon>
        <taxon>eudicotyledons</taxon>
        <taxon>Gunneridae</taxon>
        <taxon>Pentapetalae</taxon>
        <taxon>asterids</taxon>
        <taxon>lamiids</taxon>
        <taxon>Lamiales</taxon>
        <taxon>Oleaceae</taxon>
        <taxon>Oleeae</taxon>
        <taxon>Fraxinus</taxon>
    </lineage>
</organism>
<dbReference type="EMBL" id="OU503049">
    <property type="protein sequence ID" value="CAI9776524.1"/>
    <property type="molecule type" value="Genomic_DNA"/>
</dbReference>
<protein>
    <submittedName>
        <fullName evidence="1">Uncharacterized protein</fullName>
    </submittedName>
</protein>
<name>A0AAD1ZW29_9LAMI</name>